<accession>A0A6U4KBE5</accession>
<feature type="chain" id="PRO_5030160323" evidence="3">
    <location>
        <begin position="28"/>
        <end position="263"/>
    </location>
</feature>
<feature type="transmembrane region" description="Helical" evidence="2">
    <location>
        <begin position="170"/>
        <end position="194"/>
    </location>
</feature>
<keyword evidence="2" id="KW-1133">Transmembrane helix</keyword>
<keyword evidence="2" id="KW-0472">Membrane</keyword>
<evidence type="ECO:0000256" key="2">
    <source>
        <dbReference type="SAM" id="Phobius"/>
    </source>
</evidence>
<gene>
    <name evidence="4" type="ORF">MPOL1434_LOCUS9710</name>
</gene>
<evidence type="ECO:0000256" key="3">
    <source>
        <dbReference type="SAM" id="SignalP"/>
    </source>
</evidence>
<feature type="signal peptide" evidence="3">
    <location>
        <begin position="1"/>
        <end position="27"/>
    </location>
</feature>
<organism evidence="4">
    <name type="scientific">Minutocellus polymorphus</name>
    <dbReference type="NCBI Taxonomy" id="265543"/>
    <lineage>
        <taxon>Eukaryota</taxon>
        <taxon>Sar</taxon>
        <taxon>Stramenopiles</taxon>
        <taxon>Ochrophyta</taxon>
        <taxon>Bacillariophyta</taxon>
        <taxon>Mediophyceae</taxon>
        <taxon>Cymatosirophycidae</taxon>
        <taxon>Cymatosirales</taxon>
        <taxon>Cymatosiraceae</taxon>
        <taxon>Minutocellus</taxon>
    </lineage>
</organism>
<keyword evidence="2" id="KW-0812">Transmembrane</keyword>
<dbReference type="AlphaFoldDB" id="A0A6U4KBE5"/>
<keyword evidence="3" id="KW-0732">Signal</keyword>
<evidence type="ECO:0000256" key="1">
    <source>
        <dbReference type="SAM" id="MobiDB-lite"/>
    </source>
</evidence>
<protein>
    <submittedName>
        <fullName evidence="4">Uncharacterized protein</fullName>
    </submittedName>
</protein>
<sequence length="263" mass="28829">MFQSRRAMLAFGWSMVSLLTLIAFVTAALFTIQSKELAEDYYDEYYGNDQNAEDNYQNGSSADVSVTSRALVFTALWTAILALIMAFVGMVILGITSPTGKYYWCFPGAVHRTTPLSLGTFIGSLFMFANITLVAAVLFGEFKIRDRTYGDGEGHEEGEGAQEMEVERSSTAFCIMCVFLTLVYGSYAALVYNYSEELLSENEKDIRQEATRPQTFAVDPASNAPGFIGGDRFDVRPHSAQMGSPGTTLPGGFLKPDESGELT</sequence>
<proteinExistence type="predicted"/>
<feature type="transmembrane region" description="Helical" evidence="2">
    <location>
        <begin position="116"/>
        <end position="139"/>
    </location>
</feature>
<dbReference type="EMBL" id="HBEJ01016618">
    <property type="protein sequence ID" value="CAD8377805.1"/>
    <property type="molecule type" value="Transcribed_RNA"/>
</dbReference>
<name>A0A6U4KBE5_9STRA</name>
<evidence type="ECO:0000313" key="4">
    <source>
        <dbReference type="EMBL" id="CAD8377805.1"/>
    </source>
</evidence>
<feature type="transmembrane region" description="Helical" evidence="2">
    <location>
        <begin position="70"/>
        <end position="95"/>
    </location>
</feature>
<reference evidence="4" key="1">
    <citation type="submission" date="2021-01" db="EMBL/GenBank/DDBJ databases">
        <authorList>
            <person name="Corre E."/>
            <person name="Pelletier E."/>
            <person name="Niang G."/>
            <person name="Scheremetjew M."/>
            <person name="Finn R."/>
            <person name="Kale V."/>
            <person name="Holt S."/>
            <person name="Cochrane G."/>
            <person name="Meng A."/>
            <person name="Brown T."/>
            <person name="Cohen L."/>
        </authorList>
    </citation>
    <scope>NUCLEOTIDE SEQUENCE</scope>
    <source>
        <strain evidence="4">CCMP3303</strain>
    </source>
</reference>
<feature type="region of interest" description="Disordered" evidence="1">
    <location>
        <begin position="234"/>
        <end position="263"/>
    </location>
</feature>